<feature type="domain" description="DNA ligase D 3'-phosphoesterase" evidence="1">
    <location>
        <begin position="22"/>
        <end position="122"/>
    </location>
</feature>
<dbReference type="InterPro" id="IPR014144">
    <property type="entry name" value="LigD_PE_domain"/>
</dbReference>
<reference evidence="2" key="1">
    <citation type="submission" date="2022-01" db="EMBL/GenBank/DDBJ databases">
        <title>Complete genome of Methanomicrobium antiquum DSM 21220.</title>
        <authorList>
            <person name="Chen S.-C."/>
            <person name="You Y.-T."/>
            <person name="Zhou Y.-Z."/>
            <person name="Lai M.-C."/>
        </authorList>
    </citation>
    <scope>NUCLEOTIDE SEQUENCE</scope>
    <source>
        <strain evidence="2">DSM 21220</strain>
    </source>
</reference>
<dbReference type="AlphaFoldDB" id="A0AAF0JN10"/>
<dbReference type="KEGG" id="manq:L1994_00830"/>
<dbReference type="Proteomes" id="UP001218895">
    <property type="component" value="Chromosome"/>
</dbReference>
<dbReference type="EMBL" id="CP091092">
    <property type="protein sequence ID" value="WFN36971.1"/>
    <property type="molecule type" value="Genomic_DNA"/>
</dbReference>
<dbReference type="RefSeq" id="WP_278099808.1">
    <property type="nucleotide sequence ID" value="NZ_CP091092.1"/>
</dbReference>
<proteinExistence type="predicted"/>
<evidence type="ECO:0000259" key="1">
    <source>
        <dbReference type="Pfam" id="PF13298"/>
    </source>
</evidence>
<evidence type="ECO:0000313" key="3">
    <source>
        <dbReference type="Proteomes" id="UP001218895"/>
    </source>
</evidence>
<protein>
    <submittedName>
        <fullName evidence="2">ATP-dependent DNA ligase</fullName>
    </submittedName>
</protein>
<accession>A0AAF0JN10</accession>
<name>A0AAF0JN10_9EURY</name>
<organism evidence="2 3">
    <name type="scientific">Methanomicrobium antiquum</name>
    <dbReference type="NCBI Taxonomy" id="487686"/>
    <lineage>
        <taxon>Archaea</taxon>
        <taxon>Methanobacteriati</taxon>
        <taxon>Methanobacteriota</taxon>
        <taxon>Stenosarchaea group</taxon>
        <taxon>Methanomicrobia</taxon>
        <taxon>Methanomicrobiales</taxon>
        <taxon>Methanomicrobiaceae</taxon>
        <taxon>Methanomicrobium</taxon>
    </lineage>
</organism>
<dbReference type="GO" id="GO:0016874">
    <property type="term" value="F:ligase activity"/>
    <property type="evidence" value="ECO:0007669"/>
    <property type="project" value="UniProtKB-KW"/>
</dbReference>
<sequence>MLPTKKDLKEYANCDNLRFVVHEKQAKSNKFVIRLEKDGVLNCWTLPSGMPEKASEKCIAVTDSECKTQMLYFDGEQEGANKTPAKLSIKDYGKYEILLWDDLKIEILLEGKEFYGRYILVKFEKAGPKTWLIMKAK</sequence>
<dbReference type="Pfam" id="PF13298">
    <property type="entry name" value="LigD_N"/>
    <property type="match status" value="1"/>
</dbReference>
<dbReference type="GeneID" id="79948896"/>
<evidence type="ECO:0000313" key="2">
    <source>
        <dbReference type="EMBL" id="WFN36971.1"/>
    </source>
</evidence>
<keyword evidence="3" id="KW-1185">Reference proteome</keyword>
<gene>
    <name evidence="2" type="ORF">L1994_00830</name>
</gene>
<keyword evidence="2" id="KW-0436">Ligase</keyword>